<evidence type="ECO:0000313" key="2">
    <source>
        <dbReference type="EMBL" id="SEG38860.1"/>
    </source>
</evidence>
<name>A0A1H5ZRQ8_9FLAO</name>
<keyword evidence="1" id="KW-0812">Transmembrane</keyword>
<keyword evidence="1" id="KW-1133">Transmembrane helix</keyword>
<dbReference type="EMBL" id="FNUS01000005">
    <property type="protein sequence ID" value="SEG38860.1"/>
    <property type="molecule type" value="Genomic_DNA"/>
</dbReference>
<evidence type="ECO:0000313" key="3">
    <source>
        <dbReference type="Proteomes" id="UP000236738"/>
    </source>
</evidence>
<feature type="transmembrane region" description="Helical" evidence="1">
    <location>
        <begin position="12"/>
        <end position="35"/>
    </location>
</feature>
<dbReference type="AlphaFoldDB" id="A0A1H5ZRQ8"/>
<proteinExistence type="predicted"/>
<evidence type="ECO:0000256" key="1">
    <source>
        <dbReference type="SAM" id="Phobius"/>
    </source>
</evidence>
<dbReference type="OrthoDB" id="4578823at2"/>
<reference evidence="3" key="1">
    <citation type="submission" date="2016-10" db="EMBL/GenBank/DDBJ databases">
        <authorList>
            <person name="Varghese N."/>
            <person name="Submissions S."/>
        </authorList>
    </citation>
    <scope>NUCLEOTIDE SEQUENCE [LARGE SCALE GENOMIC DNA]</scope>
    <source>
        <strain evidence="3">DSM 21580</strain>
    </source>
</reference>
<keyword evidence="1" id="KW-0472">Membrane</keyword>
<dbReference type="Proteomes" id="UP000236738">
    <property type="component" value="Unassembled WGS sequence"/>
</dbReference>
<accession>A0A1H5ZRQ8</accession>
<protein>
    <submittedName>
        <fullName evidence="2">Uncharacterized protein</fullName>
    </submittedName>
</protein>
<feature type="transmembrane region" description="Helical" evidence="1">
    <location>
        <begin position="41"/>
        <end position="61"/>
    </location>
</feature>
<dbReference type="RefSeq" id="WP_103914039.1">
    <property type="nucleotide sequence ID" value="NZ_FNUS01000005.1"/>
</dbReference>
<sequence>MSNTSSTSSGIGFFGLLTIVFIVLKLTKFIAWSWYYVLMPVWIPFAIGIGFLFIAGLLGLFQHFRKK</sequence>
<keyword evidence="3" id="KW-1185">Reference proteome</keyword>
<gene>
    <name evidence="2" type="ORF">SAMN05421847_2160</name>
</gene>
<organism evidence="2 3">
    <name type="scientific">Halpernia humi</name>
    <dbReference type="NCBI Taxonomy" id="493375"/>
    <lineage>
        <taxon>Bacteria</taxon>
        <taxon>Pseudomonadati</taxon>
        <taxon>Bacteroidota</taxon>
        <taxon>Flavobacteriia</taxon>
        <taxon>Flavobacteriales</taxon>
        <taxon>Weeksellaceae</taxon>
        <taxon>Chryseobacterium group</taxon>
        <taxon>Halpernia</taxon>
    </lineage>
</organism>